<proteinExistence type="predicted"/>
<name>A0A6G0W0U9_APHCR</name>
<evidence type="ECO:0008006" key="4">
    <source>
        <dbReference type="Google" id="ProtNLM"/>
    </source>
</evidence>
<dbReference type="EMBL" id="VUJU01010525">
    <property type="protein sequence ID" value="KAF0713949.1"/>
    <property type="molecule type" value="Genomic_DNA"/>
</dbReference>
<sequence>MVIGSLIPGPRSYATAANGPKNKKPQKVKLDFPALATPVAKSNINQAKIAESTHNNKGNTEKYNNKKIKDMARKSTTTSRYVTTNGVPWVDLKRSIEQKIKAPKLHTIKSRTGLILFPGNEETRRALDRTSNLKEVKPLVPRIMARGVESALDPTEIPWAIVHQNEELGLSEKDQENIRPMYKLGPRGEHTTNWVLEVLPPTAQKLEGKKAYIGMMRCKLTLWDKSPQCFKCQGFGHTSAKCTKESPTCRNCAGAHDSRTCKEEVVMCANCKGPHKASSAACRARSQATKNLLRRTDFGQQ</sequence>
<dbReference type="OrthoDB" id="6626910at2759"/>
<feature type="region of interest" description="Disordered" evidence="1">
    <location>
        <begin position="1"/>
        <end position="27"/>
    </location>
</feature>
<evidence type="ECO:0000313" key="3">
    <source>
        <dbReference type="Proteomes" id="UP000478052"/>
    </source>
</evidence>
<evidence type="ECO:0000313" key="2">
    <source>
        <dbReference type="EMBL" id="KAF0713949.1"/>
    </source>
</evidence>
<evidence type="ECO:0000256" key="1">
    <source>
        <dbReference type="SAM" id="MobiDB-lite"/>
    </source>
</evidence>
<dbReference type="AlphaFoldDB" id="A0A6G0W0U9"/>
<protein>
    <recommendedName>
        <fullName evidence="4">CCHC-type domain-containing protein</fullName>
    </recommendedName>
</protein>
<gene>
    <name evidence="2" type="ORF">FWK35_00033701</name>
</gene>
<organism evidence="2 3">
    <name type="scientific">Aphis craccivora</name>
    <name type="common">Cowpea aphid</name>
    <dbReference type="NCBI Taxonomy" id="307492"/>
    <lineage>
        <taxon>Eukaryota</taxon>
        <taxon>Metazoa</taxon>
        <taxon>Ecdysozoa</taxon>
        <taxon>Arthropoda</taxon>
        <taxon>Hexapoda</taxon>
        <taxon>Insecta</taxon>
        <taxon>Pterygota</taxon>
        <taxon>Neoptera</taxon>
        <taxon>Paraneoptera</taxon>
        <taxon>Hemiptera</taxon>
        <taxon>Sternorrhyncha</taxon>
        <taxon>Aphidomorpha</taxon>
        <taxon>Aphidoidea</taxon>
        <taxon>Aphididae</taxon>
        <taxon>Aphidini</taxon>
        <taxon>Aphis</taxon>
        <taxon>Aphis</taxon>
    </lineage>
</organism>
<comment type="caution">
    <text evidence="2">The sequence shown here is derived from an EMBL/GenBank/DDBJ whole genome shotgun (WGS) entry which is preliminary data.</text>
</comment>
<keyword evidence="3" id="KW-1185">Reference proteome</keyword>
<accession>A0A6G0W0U9</accession>
<dbReference type="Proteomes" id="UP000478052">
    <property type="component" value="Unassembled WGS sequence"/>
</dbReference>
<reference evidence="2 3" key="1">
    <citation type="submission" date="2019-08" db="EMBL/GenBank/DDBJ databases">
        <title>Whole genome of Aphis craccivora.</title>
        <authorList>
            <person name="Voronova N.V."/>
            <person name="Shulinski R.S."/>
            <person name="Bandarenka Y.V."/>
            <person name="Zhorov D.G."/>
            <person name="Warner D."/>
        </authorList>
    </citation>
    <scope>NUCLEOTIDE SEQUENCE [LARGE SCALE GENOMIC DNA]</scope>
    <source>
        <strain evidence="2">180601</strain>
        <tissue evidence="2">Whole Body</tissue>
    </source>
</reference>